<dbReference type="Proteomes" id="UP000481153">
    <property type="component" value="Unassembled WGS sequence"/>
</dbReference>
<dbReference type="EMBL" id="VJMJ01000002">
    <property type="protein sequence ID" value="KAF0745274.1"/>
    <property type="molecule type" value="Genomic_DNA"/>
</dbReference>
<evidence type="ECO:0000313" key="3">
    <source>
        <dbReference type="EMBL" id="KAF0745274.1"/>
    </source>
</evidence>
<name>A0A6G0XXE1_9STRA</name>
<dbReference type="AlphaFoldDB" id="A0A6G0XXE1"/>
<accession>A0A6G0XXE1</accession>
<dbReference type="PANTHER" id="PTHR33946">
    <property type="match status" value="1"/>
</dbReference>
<dbReference type="VEuPathDB" id="FungiDB:AeMF1_018442"/>
<keyword evidence="2" id="KW-0732">Signal</keyword>
<organism evidence="3 4">
    <name type="scientific">Aphanomyces euteiches</name>
    <dbReference type="NCBI Taxonomy" id="100861"/>
    <lineage>
        <taxon>Eukaryota</taxon>
        <taxon>Sar</taxon>
        <taxon>Stramenopiles</taxon>
        <taxon>Oomycota</taxon>
        <taxon>Saprolegniomycetes</taxon>
        <taxon>Saprolegniales</taxon>
        <taxon>Verrucalvaceae</taxon>
        <taxon>Aphanomyces</taxon>
    </lineage>
</organism>
<feature type="region of interest" description="Disordered" evidence="1">
    <location>
        <begin position="382"/>
        <end position="417"/>
    </location>
</feature>
<evidence type="ECO:0008006" key="5">
    <source>
        <dbReference type="Google" id="ProtNLM"/>
    </source>
</evidence>
<protein>
    <recommendedName>
        <fullName evidence="5">Secreted protein</fullName>
    </recommendedName>
</protein>
<comment type="caution">
    <text evidence="3">The sequence shown here is derived from an EMBL/GenBank/DDBJ whole genome shotgun (WGS) entry which is preliminary data.</text>
</comment>
<sequence>MVRSVASLVVLACAVAQASAWGMTRVRTIQARVQGGVPVYDDAHKQWVAPYGATFEDKWRASMDSVNTASVEGALMYVQSEGIIDGPEKPYCDRKNKMQYVWIYDIEVAQTNASLAEYDSNTGVYPEYCPFVALDGGRCTPMFENSTVAIFPDICNKFAGLAGQNNIGPCVGGEDRTNHPKAPYPNNIWFSFPNSCYTQFFSGKTDDCRAKIKGGLCPFGVKPDGIQCTFSATVLGYLNLDDLVGITAIQNNATGKPFATRTEYCAAGGVETDLPFWQNPLDTTANNARSQELIDFYQGLAKKDSRMTALPDLAKLTSSNPKCYENSHRCASGCRRKLYAQVCQPCSDGDDCFVKPTNVPDLPVLEKTLPAGAETTVAPTTTAAATAAAPDSTSASSSSTSAPSSSTSAPTTTAAKTGNSAAGVVVSGLVLAAVALSA</sequence>
<keyword evidence="4" id="KW-1185">Reference proteome</keyword>
<proteinExistence type="predicted"/>
<gene>
    <name evidence="3" type="ORF">Ae201684_000305</name>
</gene>
<evidence type="ECO:0000256" key="2">
    <source>
        <dbReference type="SAM" id="SignalP"/>
    </source>
</evidence>
<feature type="signal peptide" evidence="2">
    <location>
        <begin position="1"/>
        <end position="20"/>
    </location>
</feature>
<evidence type="ECO:0000313" key="4">
    <source>
        <dbReference type="Proteomes" id="UP000481153"/>
    </source>
</evidence>
<feature type="chain" id="PRO_5026291851" description="Secreted protein" evidence="2">
    <location>
        <begin position="21"/>
        <end position="438"/>
    </location>
</feature>
<dbReference type="PANTHER" id="PTHR33946:SF4">
    <property type="entry name" value="COAGULATION FACTOR XI"/>
    <property type="match status" value="1"/>
</dbReference>
<reference evidence="3 4" key="1">
    <citation type="submission" date="2019-07" db="EMBL/GenBank/DDBJ databases">
        <title>Genomics analysis of Aphanomyces spp. identifies a new class of oomycete effector associated with host adaptation.</title>
        <authorList>
            <person name="Gaulin E."/>
        </authorList>
    </citation>
    <scope>NUCLEOTIDE SEQUENCE [LARGE SCALE GENOMIC DNA]</scope>
    <source>
        <strain evidence="3 4">ATCC 201684</strain>
    </source>
</reference>
<evidence type="ECO:0000256" key="1">
    <source>
        <dbReference type="SAM" id="MobiDB-lite"/>
    </source>
</evidence>